<evidence type="ECO:0000313" key="4">
    <source>
        <dbReference type="Proteomes" id="UP000770661"/>
    </source>
</evidence>
<comment type="caution">
    <text evidence="3">The sequence shown here is derived from an EMBL/GenBank/DDBJ whole genome shotgun (WGS) entry which is preliminary data.</text>
</comment>
<dbReference type="GO" id="GO:0005938">
    <property type="term" value="C:cell cortex"/>
    <property type="evidence" value="ECO:0007669"/>
    <property type="project" value="TreeGrafter"/>
</dbReference>
<dbReference type="EMBL" id="JACEEZ010021368">
    <property type="protein sequence ID" value="KAG0713540.1"/>
    <property type="molecule type" value="Genomic_DNA"/>
</dbReference>
<gene>
    <name evidence="3" type="primary">Iqgap2</name>
    <name evidence="3" type="ORF">GWK47_016016</name>
</gene>
<evidence type="ECO:0000313" key="3">
    <source>
        <dbReference type="EMBL" id="KAG0713540.1"/>
    </source>
</evidence>
<evidence type="ECO:0000259" key="2">
    <source>
        <dbReference type="Pfam" id="PF03836"/>
    </source>
</evidence>
<feature type="region of interest" description="Disordered" evidence="1">
    <location>
        <begin position="1"/>
        <end position="23"/>
    </location>
</feature>
<dbReference type="OrthoDB" id="6345937at2759"/>
<accession>A0A8J4Y2D6</accession>
<feature type="domain" description="RasGAP protein C-terminal" evidence="2">
    <location>
        <begin position="123"/>
        <end position="213"/>
    </location>
</feature>
<dbReference type="PANTHER" id="PTHR14149:SF14">
    <property type="entry name" value="CALPONIN-HOMOLOGY (CH) DOMAIN-CONTAINING PROTEIN"/>
    <property type="match status" value="1"/>
</dbReference>
<sequence length="266" mass="29766">MVPGGGPDPEKPPGLRPTTVRASAPVPLFRKFGEPQLLLDKKETLWHQPMRTPSTGLLAKAGEGDPLFTPSGERKFGERSPGGGKKSPPTHVLKAGPAKKSTRPKKPHSSNDLHFLNRDRVSLHEVKTRLSHNLRRLENQGLASRSDNYQNLLNAIAADIVNQRQHRISRKMELQRLLVTAKQLEDKEGFYKEQLQSYQTYLKTCLSNIAARNNWSMWGITLLTAHRKSCPGAARQFRLFDLMVSMAENPCLHSHVEGQISSWGTA</sequence>
<dbReference type="Pfam" id="PF03836">
    <property type="entry name" value="RasGAP_C"/>
    <property type="match status" value="1"/>
</dbReference>
<name>A0A8J4Y2D6_CHIOP</name>
<dbReference type="GO" id="GO:0005096">
    <property type="term" value="F:GTPase activator activity"/>
    <property type="evidence" value="ECO:0007669"/>
    <property type="project" value="TreeGrafter"/>
</dbReference>
<evidence type="ECO:0000256" key="1">
    <source>
        <dbReference type="SAM" id="MobiDB-lite"/>
    </source>
</evidence>
<dbReference type="InterPro" id="IPR000593">
    <property type="entry name" value="RasGAP_C"/>
</dbReference>
<dbReference type="GO" id="GO:0005516">
    <property type="term" value="F:calmodulin binding"/>
    <property type="evidence" value="ECO:0007669"/>
    <property type="project" value="TreeGrafter"/>
</dbReference>
<feature type="region of interest" description="Disordered" evidence="1">
    <location>
        <begin position="44"/>
        <end position="114"/>
    </location>
</feature>
<dbReference type="Proteomes" id="UP000770661">
    <property type="component" value="Unassembled WGS sequence"/>
</dbReference>
<dbReference type="GO" id="GO:1903479">
    <property type="term" value="P:mitotic actomyosin contractile ring assembly actin filament organization"/>
    <property type="evidence" value="ECO:0007669"/>
    <property type="project" value="TreeGrafter"/>
</dbReference>
<dbReference type="AlphaFoldDB" id="A0A8J4Y2D6"/>
<dbReference type="PANTHER" id="PTHR14149">
    <property type="entry name" value="RAS GTPASE-ACTIVATING PROTEIN WITH IQ MOTIF"/>
    <property type="match status" value="1"/>
</dbReference>
<protein>
    <submittedName>
        <fullName evidence="3">Ras GTPase-activating-like protein IQGAP2</fullName>
    </submittedName>
</protein>
<organism evidence="3 4">
    <name type="scientific">Chionoecetes opilio</name>
    <name type="common">Atlantic snow crab</name>
    <name type="synonym">Cancer opilio</name>
    <dbReference type="NCBI Taxonomy" id="41210"/>
    <lineage>
        <taxon>Eukaryota</taxon>
        <taxon>Metazoa</taxon>
        <taxon>Ecdysozoa</taxon>
        <taxon>Arthropoda</taxon>
        <taxon>Crustacea</taxon>
        <taxon>Multicrustacea</taxon>
        <taxon>Malacostraca</taxon>
        <taxon>Eumalacostraca</taxon>
        <taxon>Eucarida</taxon>
        <taxon>Decapoda</taxon>
        <taxon>Pleocyemata</taxon>
        <taxon>Brachyura</taxon>
        <taxon>Eubrachyura</taxon>
        <taxon>Majoidea</taxon>
        <taxon>Majidae</taxon>
        <taxon>Chionoecetes</taxon>
    </lineage>
</organism>
<reference evidence="3" key="1">
    <citation type="submission" date="2020-07" db="EMBL/GenBank/DDBJ databases">
        <title>The High-quality genome of the commercially important snow crab, Chionoecetes opilio.</title>
        <authorList>
            <person name="Jeong J.-H."/>
            <person name="Ryu S."/>
        </authorList>
    </citation>
    <scope>NUCLEOTIDE SEQUENCE</scope>
    <source>
        <strain evidence="3">MADBK_172401_WGS</strain>
        <tissue evidence="3">Digestive gland</tissue>
    </source>
</reference>
<dbReference type="GO" id="GO:0051015">
    <property type="term" value="F:actin filament binding"/>
    <property type="evidence" value="ECO:0007669"/>
    <property type="project" value="TreeGrafter"/>
</dbReference>
<proteinExistence type="predicted"/>
<keyword evidence="4" id="KW-1185">Reference proteome</keyword>